<organism evidence="3 4">
    <name type="scientific">Caenorhabditis nigoni</name>
    <dbReference type="NCBI Taxonomy" id="1611254"/>
    <lineage>
        <taxon>Eukaryota</taxon>
        <taxon>Metazoa</taxon>
        <taxon>Ecdysozoa</taxon>
        <taxon>Nematoda</taxon>
        <taxon>Chromadorea</taxon>
        <taxon>Rhabditida</taxon>
        <taxon>Rhabditina</taxon>
        <taxon>Rhabditomorpha</taxon>
        <taxon>Rhabditoidea</taxon>
        <taxon>Rhabditidae</taxon>
        <taxon>Peloderinae</taxon>
        <taxon>Caenorhabditis</taxon>
    </lineage>
</organism>
<protein>
    <recommendedName>
        <fullName evidence="2">Sdz-33 F-box domain-containing protein</fullName>
    </recommendedName>
</protein>
<evidence type="ECO:0000313" key="4">
    <source>
        <dbReference type="Proteomes" id="UP000230233"/>
    </source>
</evidence>
<dbReference type="EMBL" id="PDUG01000002">
    <property type="protein sequence ID" value="PIC46567.1"/>
    <property type="molecule type" value="Genomic_DNA"/>
</dbReference>
<evidence type="ECO:0000313" key="3">
    <source>
        <dbReference type="EMBL" id="PIC46567.1"/>
    </source>
</evidence>
<evidence type="ECO:0000256" key="1">
    <source>
        <dbReference type="SAM" id="Coils"/>
    </source>
</evidence>
<keyword evidence="4" id="KW-1185">Reference proteome</keyword>
<sequence>MEKFPILKVPDVVFREVISIMTPIEIYLKEIDGDMYLNYVSIEEVFSIYSSLSRIFSCPAYDWFLLFGELKLDKFWEYTERILTTELHGFVVDGGSISNESLAELMEKMPEKANIIIDSDISLDYSNPKAFNFRSVEYKEARWLKIENLFSIRNSYMIKLKRTNFDCSDVNQFIHYWSGSDKDMMEEIRITLKEGTQIDTQEITKDLIVIHTEENRDIEYFIKATNIERRKFVVGRLKFSEEKVIFTTYDLFKHDALCEYLVLKLVHQKKDCEEKIRRLENEFRGLRDAEKRKFQVELEELEAKLEVLNCHFVI</sequence>
<dbReference type="PANTHER" id="PTHR21503:SF8">
    <property type="entry name" value="F-BOX ASSOCIATED DOMAIN-CONTAINING PROTEIN-RELATED"/>
    <property type="match status" value="1"/>
</dbReference>
<feature type="coiled-coil region" evidence="1">
    <location>
        <begin position="262"/>
        <end position="311"/>
    </location>
</feature>
<feature type="domain" description="Sdz-33 F-box" evidence="2">
    <location>
        <begin position="132"/>
        <end position="190"/>
    </location>
</feature>
<comment type="caution">
    <text evidence="3">The sequence shown here is derived from an EMBL/GenBank/DDBJ whole genome shotgun (WGS) entry which is preliminary data.</text>
</comment>
<dbReference type="Pfam" id="PF07735">
    <property type="entry name" value="FBA_2"/>
    <property type="match status" value="1"/>
</dbReference>
<dbReference type="InterPro" id="IPR012885">
    <property type="entry name" value="F-box_Sdz-33"/>
</dbReference>
<name>A0A2G5V492_9PELO</name>
<dbReference type="Proteomes" id="UP000230233">
    <property type="component" value="Chromosome II"/>
</dbReference>
<dbReference type="PANTHER" id="PTHR21503">
    <property type="entry name" value="F-BOX-CONTAINING HYPOTHETICAL PROTEIN C.ELEGANS"/>
    <property type="match status" value="1"/>
</dbReference>
<gene>
    <name evidence="3" type="primary">Cnig_chr_II.g6215</name>
    <name evidence="3" type="ORF">B9Z55_006215</name>
</gene>
<accession>A0A2G5V492</accession>
<proteinExistence type="predicted"/>
<reference evidence="4" key="1">
    <citation type="submission" date="2017-10" db="EMBL/GenBank/DDBJ databases">
        <title>Rapid genome shrinkage in a self-fertile nematode reveals novel sperm competition proteins.</title>
        <authorList>
            <person name="Yin D."/>
            <person name="Schwarz E.M."/>
            <person name="Thomas C.G."/>
            <person name="Felde R.L."/>
            <person name="Korf I.F."/>
            <person name="Cutter A.D."/>
            <person name="Schartner C.M."/>
            <person name="Ralston E.J."/>
            <person name="Meyer B.J."/>
            <person name="Haag E.S."/>
        </authorList>
    </citation>
    <scope>NUCLEOTIDE SEQUENCE [LARGE SCALE GENOMIC DNA]</scope>
    <source>
        <strain evidence="4">JU1422</strain>
    </source>
</reference>
<evidence type="ECO:0000259" key="2">
    <source>
        <dbReference type="Pfam" id="PF07735"/>
    </source>
</evidence>
<dbReference type="AlphaFoldDB" id="A0A2G5V492"/>
<keyword evidence="1" id="KW-0175">Coiled coil</keyword>